<dbReference type="Gene3D" id="3.60.40.10">
    <property type="entry name" value="PPM-type phosphatase domain"/>
    <property type="match status" value="1"/>
</dbReference>
<comment type="cofactor">
    <cofactor evidence="2">
        <name>Mg(2+)</name>
        <dbReference type="ChEBI" id="CHEBI:18420"/>
    </cofactor>
</comment>
<dbReference type="GO" id="GO:0004722">
    <property type="term" value="F:protein serine/threonine phosphatase activity"/>
    <property type="evidence" value="ECO:0007669"/>
    <property type="project" value="UniProtKB-EC"/>
</dbReference>
<dbReference type="PROSITE" id="PS51746">
    <property type="entry name" value="PPM_2"/>
    <property type="match status" value="1"/>
</dbReference>
<keyword evidence="6 10" id="KW-0378">Hydrolase</keyword>
<dbReference type="CDD" id="cd00143">
    <property type="entry name" value="PP2Cc"/>
    <property type="match status" value="1"/>
</dbReference>
<dbReference type="FunFam" id="3.60.40.10:FF:000016">
    <property type="entry name" value="Protein phosphatase 2C"/>
    <property type="match status" value="1"/>
</dbReference>
<feature type="domain" description="PPM-type phosphatase" evidence="12">
    <location>
        <begin position="23"/>
        <end position="289"/>
    </location>
</feature>
<comment type="cofactor">
    <cofactor evidence="1">
        <name>Mn(2+)</name>
        <dbReference type="ChEBI" id="CHEBI:29035"/>
    </cofactor>
</comment>
<dbReference type="InterPro" id="IPR001932">
    <property type="entry name" value="PPM-type_phosphatase-like_dom"/>
</dbReference>
<accession>A0A6A4I3U1</accession>
<dbReference type="Proteomes" id="UP000799118">
    <property type="component" value="Unassembled WGS sequence"/>
</dbReference>
<dbReference type="AlphaFoldDB" id="A0A6A4I3U1"/>
<feature type="compositionally biased region" description="Basic and acidic residues" evidence="11">
    <location>
        <begin position="12"/>
        <end position="21"/>
    </location>
</feature>
<evidence type="ECO:0000256" key="9">
    <source>
        <dbReference type="ARBA" id="ARBA00048832"/>
    </source>
</evidence>
<dbReference type="OrthoDB" id="10264738at2759"/>
<gene>
    <name evidence="13" type="ORF">BT96DRAFT_878205</name>
</gene>
<feature type="region of interest" description="Disordered" evidence="11">
    <location>
        <begin position="411"/>
        <end position="430"/>
    </location>
</feature>
<evidence type="ECO:0000256" key="5">
    <source>
        <dbReference type="ARBA" id="ARBA00022723"/>
    </source>
</evidence>
<proteinExistence type="inferred from homology"/>
<dbReference type="GO" id="GO:0046872">
    <property type="term" value="F:metal ion binding"/>
    <property type="evidence" value="ECO:0007669"/>
    <property type="project" value="UniProtKB-KW"/>
</dbReference>
<evidence type="ECO:0000313" key="13">
    <source>
        <dbReference type="EMBL" id="KAE9404078.1"/>
    </source>
</evidence>
<evidence type="ECO:0000256" key="2">
    <source>
        <dbReference type="ARBA" id="ARBA00001946"/>
    </source>
</evidence>
<comment type="catalytic activity">
    <reaction evidence="9">
        <text>O-phospho-L-threonyl-[protein] + H2O = L-threonyl-[protein] + phosphate</text>
        <dbReference type="Rhea" id="RHEA:47004"/>
        <dbReference type="Rhea" id="RHEA-COMP:11060"/>
        <dbReference type="Rhea" id="RHEA-COMP:11605"/>
        <dbReference type="ChEBI" id="CHEBI:15377"/>
        <dbReference type="ChEBI" id="CHEBI:30013"/>
        <dbReference type="ChEBI" id="CHEBI:43474"/>
        <dbReference type="ChEBI" id="CHEBI:61977"/>
        <dbReference type="EC" id="3.1.3.16"/>
    </reaction>
    <physiologicalReaction direction="left-to-right" evidence="9">
        <dbReference type="Rhea" id="RHEA:47005"/>
    </physiologicalReaction>
</comment>
<dbReference type="InterPro" id="IPR036457">
    <property type="entry name" value="PPM-type-like_dom_sf"/>
</dbReference>
<reference evidence="13" key="1">
    <citation type="journal article" date="2019" name="Environ. Microbiol.">
        <title>Fungal ecological strategies reflected in gene transcription - a case study of two litter decomposers.</title>
        <authorList>
            <person name="Barbi F."/>
            <person name="Kohler A."/>
            <person name="Barry K."/>
            <person name="Baskaran P."/>
            <person name="Daum C."/>
            <person name="Fauchery L."/>
            <person name="Ihrmark K."/>
            <person name="Kuo A."/>
            <person name="LaButti K."/>
            <person name="Lipzen A."/>
            <person name="Morin E."/>
            <person name="Grigoriev I.V."/>
            <person name="Henrissat B."/>
            <person name="Lindahl B."/>
            <person name="Martin F."/>
        </authorList>
    </citation>
    <scope>NUCLEOTIDE SEQUENCE</scope>
    <source>
        <strain evidence="13">JB14</strain>
    </source>
</reference>
<evidence type="ECO:0000313" key="14">
    <source>
        <dbReference type="Proteomes" id="UP000799118"/>
    </source>
</evidence>
<dbReference type="Pfam" id="PF00481">
    <property type="entry name" value="PP2C"/>
    <property type="match status" value="1"/>
</dbReference>
<dbReference type="PANTHER" id="PTHR13832:SF565">
    <property type="entry name" value="AT28366P-RELATED"/>
    <property type="match status" value="1"/>
</dbReference>
<keyword evidence="8" id="KW-0464">Manganese</keyword>
<dbReference type="PANTHER" id="PTHR13832">
    <property type="entry name" value="PROTEIN PHOSPHATASE 2C"/>
    <property type="match status" value="1"/>
</dbReference>
<evidence type="ECO:0000256" key="6">
    <source>
        <dbReference type="ARBA" id="ARBA00022801"/>
    </source>
</evidence>
<dbReference type="SMART" id="SM00331">
    <property type="entry name" value="PP2C_SIG"/>
    <property type="match status" value="1"/>
</dbReference>
<evidence type="ECO:0000256" key="8">
    <source>
        <dbReference type="ARBA" id="ARBA00023211"/>
    </source>
</evidence>
<dbReference type="SMART" id="SM00332">
    <property type="entry name" value="PP2Cc"/>
    <property type="match status" value="1"/>
</dbReference>
<comment type="similarity">
    <text evidence="3 10">Belongs to the PP2C family.</text>
</comment>
<sequence length="484" mass="53095">MGQTLSSPATKKTTDSGGNDRFHYAISEMQGWRITMEDSHAVVLDLDEDKVERNAFFAVYDGHGGGTVAKFAGENVHKKLLTTDSYPAKEYDAALKRAFLGTDEDIRANPAHARDPSGCTAVAALVTKDKIYVANAGDSRSVLSVKGVVKPLSFDHKPTNESEKTRIAGAGGYVEYGRVNGNLALSRAIGDFEFKKNQNLPPEKQIITSDPDITIHDIDEEDEFLVLACDGIWDCLSSQQVVNFIRLQVSQGKELTEIGEMMCEHCLAPDTSSGAGIGCDNMTVLIVALLHGRTKEEWSAWIKDRVEKQYGYPTPSELPQIYSQSRLMSFRARRDAVEARERAMQDYEDSEQPTFGLGSFARVLGSSGGISFNRENGILTGGQSLMFGGDDSDDDDSGEETTSSFFTETLGLGAAHPEEGDAETGSGSDATQTLKAKLVEFEKGIREDGTIHTDESDIHIHYRVKPLHLLHLKRMVDQFHRSPN</sequence>
<evidence type="ECO:0000256" key="7">
    <source>
        <dbReference type="ARBA" id="ARBA00022912"/>
    </source>
</evidence>
<keyword evidence="7 10" id="KW-0904">Protein phosphatase</keyword>
<name>A0A6A4I3U1_9AGAR</name>
<dbReference type="InterPro" id="IPR015655">
    <property type="entry name" value="PP2C"/>
</dbReference>
<protein>
    <recommendedName>
        <fullName evidence="4">protein-serine/threonine phosphatase</fullName>
        <ecNumber evidence="4">3.1.3.16</ecNumber>
    </recommendedName>
</protein>
<dbReference type="SUPFAM" id="SSF81606">
    <property type="entry name" value="PP2C-like"/>
    <property type="match status" value="1"/>
</dbReference>
<dbReference type="PROSITE" id="PS01032">
    <property type="entry name" value="PPM_1"/>
    <property type="match status" value="1"/>
</dbReference>
<feature type="compositionally biased region" description="Polar residues" evidence="11">
    <location>
        <begin position="1"/>
        <end position="11"/>
    </location>
</feature>
<evidence type="ECO:0000256" key="3">
    <source>
        <dbReference type="ARBA" id="ARBA00006702"/>
    </source>
</evidence>
<keyword evidence="5" id="KW-0479">Metal-binding</keyword>
<keyword evidence="14" id="KW-1185">Reference proteome</keyword>
<evidence type="ECO:0000256" key="4">
    <source>
        <dbReference type="ARBA" id="ARBA00013081"/>
    </source>
</evidence>
<evidence type="ECO:0000256" key="10">
    <source>
        <dbReference type="RuleBase" id="RU003465"/>
    </source>
</evidence>
<dbReference type="InterPro" id="IPR000222">
    <property type="entry name" value="PP2C_BS"/>
</dbReference>
<organism evidence="13 14">
    <name type="scientific">Gymnopus androsaceus JB14</name>
    <dbReference type="NCBI Taxonomy" id="1447944"/>
    <lineage>
        <taxon>Eukaryota</taxon>
        <taxon>Fungi</taxon>
        <taxon>Dikarya</taxon>
        <taxon>Basidiomycota</taxon>
        <taxon>Agaricomycotina</taxon>
        <taxon>Agaricomycetes</taxon>
        <taxon>Agaricomycetidae</taxon>
        <taxon>Agaricales</taxon>
        <taxon>Marasmiineae</taxon>
        <taxon>Omphalotaceae</taxon>
        <taxon>Gymnopus</taxon>
    </lineage>
</organism>
<evidence type="ECO:0000256" key="11">
    <source>
        <dbReference type="SAM" id="MobiDB-lite"/>
    </source>
</evidence>
<dbReference type="EMBL" id="ML769420">
    <property type="protein sequence ID" value="KAE9404078.1"/>
    <property type="molecule type" value="Genomic_DNA"/>
</dbReference>
<evidence type="ECO:0000256" key="1">
    <source>
        <dbReference type="ARBA" id="ARBA00001936"/>
    </source>
</evidence>
<feature type="region of interest" description="Disordered" evidence="11">
    <location>
        <begin position="1"/>
        <end position="21"/>
    </location>
</feature>
<dbReference type="EC" id="3.1.3.16" evidence="4"/>
<evidence type="ECO:0000259" key="12">
    <source>
        <dbReference type="PROSITE" id="PS51746"/>
    </source>
</evidence>